<accession>A0A183C5F3</accession>
<evidence type="ECO:0000313" key="2">
    <source>
        <dbReference type="Proteomes" id="UP000050741"/>
    </source>
</evidence>
<sequence>MIARCSNKAGHLSLMRNMVRDMWAFKMDEKKEKALQRGKGIGLKMPMNWPESDNGGWADATKLFGCDKPSNPTTRTAQREIIGLAPKAPTVATIVRPKQVCQPTVITNSWYQVVRGKKTKKTSVRKGNHASGAQAKQSSGDQNPCAPINGRAKTYAQAVAYLPPVVKSQAYKPLWKRDPDYAVELTTRLLKWITLLQRQKKPNINICWEFFDKFPKIDQVRWHHQSYLQHRTPPKLNGEELIVSSPSLMMLHIHPLILNDQTGMVTPQSQSFGSEQQLAPDEGLDSYEDATDQNAFTDAAQQDLAESLGINSMNKFT</sequence>
<organism evidence="2 3">
    <name type="scientific">Globodera pallida</name>
    <name type="common">Potato cyst nematode worm</name>
    <name type="synonym">Heterodera pallida</name>
    <dbReference type="NCBI Taxonomy" id="36090"/>
    <lineage>
        <taxon>Eukaryota</taxon>
        <taxon>Metazoa</taxon>
        <taxon>Ecdysozoa</taxon>
        <taxon>Nematoda</taxon>
        <taxon>Chromadorea</taxon>
        <taxon>Rhabditida</taxon>
        <taxon>Tylenchina</taxon>
        <taxon>Tylenchomorpha</taxon>
        <taxon>Tylenchoidea</taxon>
        <taxon>Heteroderidae</taxon>
        <taxon>Heteroderinae</taxon>
        <taxon>Globodera</taxon>
    </lineage>
</organism>
<feature type="compositionally biased region" description="Polar residues" evidence="1">
    <location>
        <begin position="264"/>
        <end position="277"/>
    </location>
</feature>
<keyword evidence="2" id="KW-1185">Reference proteome</keyword>
<dbReference type="WBParaSite" id="GPLIN_000809800">
    <property type="protein sequence ID" value="GPLIN_000809800"/>
    <property type="gene ID" value="GPLIN_000809800"/>
</dbReference>
<reference evidence="3" key="2">
    <citation type="submission" date="2016-06" db="UniProtKB">
        <authorList>
            <consortium name="WormBaseParasite"/>
        </authorList>
    </citation>
    <scope>IDENTIFICATION</scope>
</reference>
<reference evidence="2" key="1">
    <citation type="submission" date="2014-05" db="EMBL/GenBank/DDBJ databases">
        <title>The genome and life-stage specific transcriptomes of Globodera pallida elucidate key aspects of plant parasitism by a cyst nematode.</title>
        <authorList>
            <person name="Cotton J.A."/>
            <person name="Lilley C.J."/>
            <person name="Jones L.M."/>
            <person name="Kikuchi T."/>
            <person name="Reid A.J."/>
            <person name="Thorpe P."/>
            <person name="Tsai I.J."/>
            <person name="Beasley H."/>
            <person name="Blok V."/>
            <person name="Cock P.J.A."/>
            <person name="Van den Akker S.E."/>
            <person name="Holroyd N."/>
            <person name="Hunt M."/>
            <person name="Mantelin S."/>
            <person name="Naghra H."/>
            <person name="Pain A."/>
            <person name="Palomares-Rius J.E."/>
            <person name="Zarowiecki M."/>
            <person name="Berriman M."/>
            <person name="Jones J.T."/>
            <person name="Urwin P.E."/>
        </authorList>
    </citation>
    <scope>NUCLEOTIDE SEQUENCE [LARGE SCALE GENOMIC DNA]</scope>
    <source>
        <strain evidence="2">Lindley</strain>
    </source>
</reference>
<dbReference type="AlphaFoldDB" id="A0A183C5F3"/>
<proteinExistence type="predicted"/>
<evidence type="ECO:0000313" key="3">
    <source>
        <dbReference type="WBParaSite" id="GPLIN_000809800"/>
    </source>
</evidence>
<evidence type="ECO:0000256" key="1">
    <source>
        <dbReference type="SAM" id="MobiDB-lite"/>
    </source>
</evidence>
<name>A0A183C5F3_GLOPA</name>
<feature type="region of interest" description="Disordered" evidence="1">
    <location>
        <begin position="264"/>
        <end position="288"/>
    </location>
</feature>
<dbReference type="Proteomes" id="UP000050741">
    <property type="component" value="Unassembled WGS sequence"/>
</dbReference>
<feature type="region of interest" description="Disordered" evidence="1">
    <location>
        <begin position="117"/>
        <end position="148"/>
    </location>
</feature>
<protein>
    <submittedName>
        <fullName evidence="3">TSL-kinase interacting protein 1-like</fullName>
    </submittedName>
</protein>
<feature type="compositionally biased region" description="Basic residues" evidence="1">
    <location>
        <begin position="117"/>
        <end position="128"/>
    </location>
</feature>